<evidence type="ECO:0000256" key="3">
    <source>
        <dbReference type="ARBA" id="ARBA00010535"/>
    </source>
</evidence>
<dbReference type="InterPro" id="IPR001694">
    <property type="entry name" value="NADH_UbQ_OxRdtase_su1/FPO"/>
</dbReference>
<dbReference type="GO" id="GO:0009060">
    <property type="term" value="P:aerobic respiration"/>
    <property type="evidence" value="ECO:0007669"/>
    <property type="project" value="TreeGrafter"/>
</dbReference>
<comment type="similarity">
    <text evidence="3 10">Belongs to the complex I subunit 1 family.</text>
</comment>
<evidence type="ECO:0000256" key="12">
    <source>
        <dbReference type="SAM" id="Phobius"/>
    </source>
</evidence>
<dbReference type="GO" id="GO:0003954">
    <property type="term" value="F:NADH dehydrogenase activity"/>
    <property type="evidence" value="ECO:0007669"/>
    <property type="project" value="TreeGrafter"/>
</dbReference>
<evidence type="ECO:0000256" key="7">
    <source>
        <dbReference type="ARBA" id="ARBA00022989"/>
    </source>
</evidence>
<keyword evidence="7 12" id="KW-1133">Transmembrane helix</keyword>
<name>A0A0U2PU07_9ACAR</name>
<keyword evidence="5" id="KW-0813">Transport</keyword>
<keyword evidence="9 12" id="KW-0472">Membrane</keyword>
<evidence type="ECO:0000256" key="8">
    <source>
        <dbReference type="ARBA" id="ARBA00023075"/>
    </source>
</evidence>
<evidence type="ECO:0000256" key="2">
    <source>
        <dbReference type="ARBA" id="ARBA00004225"/>
    </source>
</evidence>
<comment type="subcellular location">
    <subcellularLocation>
        <location evidence="10">Mitochondrion inner membrane</location>
        <topology evidence="10">Multi-pass membrane protein</topology>
    </subcellularLocation>
    <subcellularLocation>
        <location evidence="2">Mitochondrion membrane</location>
        <topology evidence="2">Multi-pass membrane protein</topology>
    </subcellularLocation>
</comment>
<gene>
    <name evidence="13" type="primary">nad1</name>
</gene>
<dbReference type="EC" id="7.1.1.2" evidence="11"/>
<feature type="transmembrane region" description="Helical" evidence="12">
    <location>
        <begin position="62"/>
        <end position="87"/>
    </location>
</feature>
<feature type="transmembrane region" description="Helical" evidence="12">
    <location>
        <begin position="6"/>
        <end position="23"/>
    </location>
</feature>
<dbReference type="Pfam" id="PF00146">
    <property type="entry name" value="NADHdh"/>
    <property type="match status" value="1"/>
</dbReference>
<reference evidence="13" key="1">
    <citation type="submission" date="2015-05" db="EMBL/GenBank/DDBJ databases">
        <authorList>
            <person name="Wang D.B."/>
            <person name="Wang M."/>
        </authorList>
    </citation>
    <scope>NUCLEOTIDE SEQUENCE</scope>
</reference>
<feature type="transmembrane region" description="Helical" evidence="12">
    <location>
        <begin position="272"/>
        <end position="289"/>
    </location>
</feature>
<feature type="transmembrane region" description="Helical" evidence="12">
    <location>
        <begin position="99"/>
        <end position="121"/>
    </location>
</feature>
<keyword evidence="6 10" id="KW-0812">Transmembrane</keyword>
<dbReference type="GO" id="GO:0008137">
    <property type="term" value="F:NADH dehydrogenase (ubiquinone) activity"/>
    <property type="evidence" value="ECO:0007669"/>
    <property type="project" value="UniProtKB-EC"/>
</dbReference>
<dbReference type="PANTHER" id="PTHR11432">
    <property type="entry name" value="NADH DEHYDROGENASE SUBUNIT 1"/>
    <property type="match status" value="1"/>
</dbReference>
<comment type="function">
    <text evidence="1">Core subunit of the mitochondrial membrane respiratory chain NADH dehydrogenase (Complex I) that is believed to belong to the minimal assembly required for catalysis. Complex I functions in the transfer of electrons from NADH to the respiratory chain. The immediate electron acceptor for the enzyme is believed to be ubiquinone.</text>
</comment>
<dbReference type="AlphaFoldDB" id="A0A0U2PU07"/>
<feature type="transmembrane region" description="Helical" evidence="12">
    <location>
        <begin position="142"/>
        <end position="160"/>
    </location>
</feature>
<sequence>MFFTNFLLFLIPLLISVAFLTLMERKLLSIVGFRLGPNKVSIYGFLQPISDAFKLMNKEANLLSNFSFFFYYMGAFGMLTMALLVWGSVVDLVSFKHSILIFMLILGLNSMLCIFCGWSTFSKYPLLGSLRTVAQLISYESLLYLCLFFFLCFFYTFNVYSIKLDSLFLFSFLAPICFYVWLPSMLAELNRTPYDFSEGESELVSGFNTEFGSESFTFIFLAEYGNIIFFCSLSSYLFFNPLNFFFFFFFFFTIWIRSVLPRYRFDKLMNLVWKFLLPLLTLIFIYYSLELF</sequence>
<evidence type="ECO:0000256" key="6">
    <source>
        <dbReference type="ARBA" id="ARBA00022692"/>
    </source>
</evidence>
<evidence type="ECO:0000256" key="4">
    <source>
        <dbReference type="ARBA" id="ARBA00021009"/>
    </source>
</evidence>
<protein>
    <recommendedName>
        <fullName evidence="4 11">NADH-ubiquinone oxidoreductase chain 1</fullName>
        <ecNumber evidence="11">7.1.1.2</ecNumber>
    </recommendedName>
</protein>
<accession>A0A0U2PU07</accession>
<proteinExistence type="inferred from homology"/>
<feature type="transmembrane region" description="Helical" evidence="12">
    <location>
        <begin position="244"/>
        <end position="260"/>
    </location>
</feature>
<evidence type="ECO:0000256" key="10">
    <source>
        <dbReference type="RuleBase" id="RU000471"/>
    </source>
</evidence>
<keyword evidence="8 11" id="KW-0830">Ubiquinone</keyword>
<dbReference type="PANTHER" id="PTHR11432:SF3">
    <property type="entry name" value="NADH-UBIQUINONE OXIDOREDUCTASE CHAIN 1"/>
    <property type="match status" value="1"/>
</dbReference>
<feature type="transmembrane region" description="Helical" evidence="12">
    <location>
        <begin position="166"/>
        <end position="182"/>
    </location>
</feature>
<reference evidence="13" key="2">
    <citation type="journal article" date="2016" name="Sci. Rep.">
        <title>Mitochondrial genome evolution and tRNA truncation in Acariformes mites: new evidence from eriophyoid mites.</title>
        <authorList>
            <person name="Xue X.F."/>
            <person name="Guo J.F."/>
            <person name="Dong Y."/>
            <person name="Hong X.Y."/>
            <person name="Shao R."/>
        </authorList>
    </citation>
    <scope>NUCLEOTIDE SEQUENCE</scope>
</reference>
<evidence type="ECO:0000256" key="9">
    <source>
        <dbReference type="ARBA" id="ARBA00023136"/>
    </source>
</evidence>
<dbReference type="PROSITE" id="PS00667">
    <property type="entry name" value="COMPLEX1_ND1_1"/>
    <property type="match status" value="1"/>
</dbReference>
<keyword evidence="10" id="KW-0520">NAD</keyword>
<evidence type="ECO:0000256" key="1">
    <source>
        <dbReference type="ARBA" id="ARBA00003257"/>
    </source>
</evidence>
<keyword evidence="11 13" id="KW-0496">Mitochondrion</keyword>
<comment type="catalytic activity">
    <reaction evidence="11">
        <text>a ubiquinone + NADH + 5 H(+)(in) = a ubiquinol + NAD(+) + 4 H(+)(out)</text>
        <dbReference type="Rhea" id="RHEA:29091"/>
        <dbReference type="Rhea" id="RHEA-COMP:9565"/>
        <dbReference type="Rhea" id="RHEA-COMP:9566"/>
        <dbReference type="ChEBI" id="CHEBI:15378"/>
        <dbReference type="ChEBI" id="CHEBI:16389"/>
        <dbReference type="ChEBI" id="CHEBI:17976"/>
        <dbReference type="ChEBI" id="CHEBI:57540"/>
        <dbReference type="ChEBI" id="CHEBI:57945"/>
        <dbReference type="EC" id="7.1.1.2"/>
    </reaction>
</comment>
<evidence type="ECO:0000313" key="13">
    <source>
        <dbReference type="EMBL" id="ALK03794.1"/>
    </source>
</evidence>
<evidence type="ECO:0000256" key="5">
    <source>
        <dbReference type="ARBA" id="ARBA00022448"/>
    </source>
</evidence>
<dbReference type="InterPro" id="IPR018086">
    <property type="entry name" value="NADH_UbQ_OxRdtase_su1_CS"/>
</dbReference>
<dbReference type="EMBL" id="KR604966">
    <property type="protein sequence ID" value="ALK03794.1"/>
    <property type="molecule type" value="Genomic_DNA"/>
</dbReference>
<organism evidence="13">
    <name type="scientific">Epitrimerus sabinae</name>
    <dbReference type="NCBI Taxonomy" id="1452570"/>
    <lineage>
        <taxon>Eukaryota</taxon>
        <taxon>Metazoa</taxon>
        <taxon>Ecdysozoa</taxon>
        <taxon>Arthropoda</taxon>
        <taxon>Chelicerata</taxon>
        <taxon>Arachnida</taxon>
        <taxon>Acari</taxon>
        <taxon>Acariformes</taxon>
        <taxon>Trombidiformes</taxon>
        <taxon>Prostigmata</taxon>
        <taxon>Eupodina</taxon>
        <taxon>Eriophyoidea</taxon>
        <taxon>Eriophyidae</taxon>
        <taxon>Phyllocoptinae</taxon>
        <taxon>Phyllocoptini</taxon>
        <taxon>Epitrimerus</taxon>
    </lineage>
</organism>
<geneLocation type="mitochondrion" evidence="13"/>
<evidence type="ECO:0000256" key="11">
    <source>
        <dbReference type="RuleBase" id="RU000473"/>
    </source>
</evidence>
<dbReference type="GO" id="GO:0005743">
    <property type="term" value="C:mitochondrial inner membrane"/>
    <property type="evidence" value="ECO:0007669"/>
    <property type="project" value="UniProtKB-SubCell"/>
</dbReference>